<comment type="caution">
    <text evidence="1">The sequence shown here is derived from an EMBL/GenBank/DDBJ whole genome shotgun (WGS) entry which is preliminary data.</text>
</comment>
<proteinExistence type="predicted"/>
<organism evidence="1 2">
    <name type="scientific">Dryococelus australis</name>
    <dbReference type="NCBI Taxonomy" id="614101"/>
    <lineage>
        <taxon>Eukaryota</taxon>
        <taxon>Metazoa</taxon>
        <taxon>Ecdysozoa</taxon>
        <taxon>Arthropoda</taxon>
        <taxon>Hexapoda</taxon>
        <taxon>Insecta</taxon>
        <taxon>Pterygota</taxon>
        <taxon>Neoptera</taxon>
        <taxon>Polyneoptera</taxon>
        <taxon>Phasmatodea</taxon>
        <taxon>Verophasmatodea</taxon>
        <taxon>Anareolatae</taxon>
        <taxon>Phasmatidae</taxon>
        <taxon>Eurycanthinae</taxon>
        <taxon>Dryococelus</taxon>
    </lineage>
</organism>
<dbReference type="EMBL" id="JARBHB010000004">
    <property type="protein sequence ID" value="KAJ8887134.1"/>
    <property type="molecule type" value="Genomic_DNA"/>
</dbReference>
<gene>
    <name evidence="1" type="ORF">PR048_013349</name>
</gene>
<accession>A0ABQ9HRW9</accession>
<evidence type="ECO:0000313" key="1">
    <source>
        <dbReference type="EMBL" id="KAJ8887134.1"/>
    </source>
</evidence>
<evidence type="ECO:0000313" key="2">
    <source>
        <dbReference type="Proteomes" id="UP001159363"/>
    </source>
</evidence>
<dbReference type="Proteomes" id="UP001159363">
    <property type="component" value="Chromosome X"/>
</dbReference>
<reference evidence="1 2" key="1">
    <citation type="submission" date="2023-02" db="EMBL/GenBank/DDBJ databases">
        <title>LHISI_Scaffold_Assembly.</title>
        <authorList>
            <person name="Stuart O.P."/>
            <person name="Cleave R."/>
            <person name="Magrath M.J.L."/>
            <person name="Mikheyev A.S."/>
        </authorList>
    </citation>
    <scope>NUCLEOTIDE SEQUENCE [LARGE SCALE GENOMIC DNA]</scope>
    <source>
        <strain evidence="1">Daus_M_001</strain>
        <tissue evidence="1">Leg muscle</tissue>
    </source>
</reference>
<protein>
    <submittedName>
        <fullName evidence="1">Uncharacterized protein</fullName>
    </submittedName>
</protein>
<name>A0ABQ9HRW9_9NEOP</name>
<sequence>MMPKEVSKRLEEFKQQVCQHLRELQDRLASVVQKRPKSTNSEDIPRMQEEVATFSVNFQKQPDIIRKELQAISDSVLRQEERIDELKQYSRRNCLPFHGVAEKPGEIVTDAVLKIMKETLNINIEQSAIDCGHRIGKPIRSAAQAFCSMLFHAKRTLKNTPFVITESLMVDRQRVLKSAKEKFGPRSCWTQDGRIVVLHTNRHF</sequence>
<keyword evidence="2" id="KW-1185">Reference proteome</keyword>